<keyword evidence="1" id="KW-0472">Membrane</keyword>
<feature type="transmembrane region" description="Helical" evidence="1">
    <location>
        <begin position="145"/>
        <end position="169"/>
    </location>
</feature>
<organism evidence="2 3">
    <name type="scientific">Pukyongia salina</name>
    <dbReference type="NCBI Taxonomy" id="2094025"/>
    <lineage>
        <taxon>Bacteria</taxon>
        <taxon>Pseudomonadati</taxon>
        <taxon>Bacteroidota</taxon>
        <taxon>Flavobacteriia</taxon>
        <taxon>Flavobacteriales</taxon>
        <taxon>Flavobacteriaceae</taxon>
        <taxon>Pukyongia</taxon>
    </lineage>
</organism>
<evidence type="ECO:0000313" key="2">
    <source>
        <dbReference type="EMBL" id="AVI51099.1"/>
    </source>
</evidence>
<feature type="transmembrane region" description="Helical" evidence="1">
    <location>
        <begin position="40"/>
        <end position="65"/>
    </location>
</feature>
<keyword evidence="3" id="KW-1185">Reference proteome</keyword>
<dbReference type="EMBL" id="CP027062">
    <property type="protein sequence ID" value="AVI51099.1"/>
    <property type="molecule type" value="Genomic_DNA"/>
</dbReference>
<dbReference type="RefSeq" id="WP_105216340.1">
    <property type="nucleotide sequence ID" value="NZ_CP027062.1"/>
</dbReference>
<feature type="transmembrane region" description="Helical" evidence="1">
    <location>
        <begin position="205"/>
        <end position="238"/>
    </location>
</feature>
<name>A0A2S0HWR9_9FLAO</name>
<keyword evidence="1" id="KW-0812">Transmembrane</keyword>
<dbReference type="KEGG" id="aue:C5O00_07900"/>
<dbReference type="Proteomes" id="UP000238442">
    <property type="component" value="Chromosome"/>
</dbReference>
<reference evidence="2 3" key="1">
    <citation type="submission" date="2018-02" db="EMBL/GenBank/DDBJ databases">
        <title>Genomic analysis of the strain RR4-38 isolated from a seawater recirculating aquaculture system.</title>
        <authorList>
            <person name="Kim Y.-S."/>
            <person name="Jang Y.H."/>
            <person name="Kim K.-H."/>
        </authorList>
    </citation>
    <scope>NUCLEOTIDE SEQUENCE [LARGE SCALE GENOMIC DNA]</scope>
    <source>
        <strain evidence="2 3">RR4-38</strain>
    </source>
</reference>
<accession>A0A2S0HWR9</accession>
<evidence type="ECO:0000256" key="1">
    <source>
        <dbReference type="SAM" id="Phobius"/>
    </source>
</evidence>
<gene>
    <name evidence="2" type="ORF">C5O00_07900</name>
</gene>
<dbReference type="OrthoDB" id="1365379at2"/>
<sequence length="262" mass="29791">MEHPIFKKIENSKKIDFGDVLTQSYNLFLKIWQQGAMHTLIVMLFVIPFLILVYVPIIFMSFAAQRYSDPYYYEYGSDYGSAMDFSIPFIIIYFVVLFVLILIVQTISLGVNAHFYKVCRIVDMETGEPEGGYFDFFKNGGFVKIFVLSLATFGIAIAAILCCYLPIFYVMVPLQLILPIFTFNPKLSVNEIVKAAFKLGHKHWIYVFGLALIAGNVAQLGILACIVGFIFTACIVYLPIYFFYKNTIGFDDVTSTEVAEIE</sequence>
<feature type="transmembrane region" description="Helical" evidence="1">
    <location>
        <begin position="85"/>
        <end position="111"/>
    </location>
</feature>
<dbReference type="AlphaFoldDB" id="A0A2S0HWR9"/>
<proteinExistence type="predicted"/>
<protein>
    <submittedName>
        <fullName evidence="2">Uncharacterized protein</fullName>
    </submittedName>
</protein>
<keyword evidence="1" id="KW-1133">Transmembrane helix</keyword>
<evidence type="ECO:0000313" key="3">
    <source>
        <dbReference type="Proteomes" id="UP000238442"/>
    </source>
</evidence>